<proteinExistence type="inferred from homology"/>
<evidence type="ECO:0000256" key="4">
    <source>
        <dbReference type="ARBA" id="ARBA00022840"/>
    </source>
</evidence>
<keyword evidence="2 7" id="KW-0378">Hydrolase</keyword>
<dbReference type="InterPro" id="IPR014014">
    <property type="entry name" value="RNA_helicase_DEAD_Q_motif"/>
</dbReference>
<dbReference type="AlphaFoldDB" id="A0A9N9EB98"/>
<keyword evidence="13" id="KW-1185">Reference proteome</keyword>
<dbReference type="Gene3D" id="3.40.50.300">
    <property type="entry name" value="P-loop containing nucleotide triphosphate hydrolases"/>
    <property type="match status" value="2"/>
</dbReference>
<dbReference type="InterPro" id="IPR014001">
    <property type="entry name" value="Helicase_ATP-bd"/>
</dbReference>
<keyword evidence="1 7" id="KW-0547">Nucleotide-binding</keyword>
<evidence type="ECO:0000256" key="5">
    <source>
        <dbReference type="ARBA" id="ARBA00022884"/>
    </source>
</evidence>
<evidence type="ECO:0000256" key="8">
    <source>
        <dbReference type="SAM" id="MobiDB-lite"/>
    </source>
</evidence>
<dbReference type="Pfam" id="PF00271">
    <property type="entry name" value="Helicase_C"/>
    <property type="match status" value="1"/>
</dbReference>
<organism evidence="12 13">
    <name type="scientific">Dentiscutata erythropus</name>
    <dbReference type="NCBI Taxonomy" id="1348616"/>
    <lineage>
        <taxon>Eukaryota</taxon>
        <taxon>Fungi</taxon>
        <taxon>Fungi incertae sedis</taxon>
        <taxon>Mucoromycota</taxon>
        <taxon>Glomeromycotina</taxon>
        <taxon>Glomeromycetes</taxon>
        <taxon>Diversisporales</taxon>
        <taxon>Gigasporaceae</taxon>
        <taxon>Dentiscutata</taxon>
    </lineage>
</organism>
<dbReference type="PROSITE" id="PS51192">
    <property type="entry name" value="HELICASE_ATP_BIND_1"/>
    <property type="match status" value="1"/>
</dbReference>
<gene>
    <name evidence="12" type="ORF">DERYTH_LOCUS10924</name>
</gene>
<name>A0A9N9EB98_9GLOM</name>
<evidence type="ECO:0000313" key="12">
    <source>
        <dbReference type="EMBL" id="CAG8665238.1"/>
    </source>
</evidence>
<dbReference type="GO" id="GO:0005829">
    <property type="term" value="C:cytosol"/>
    <property type="evidence" value="ECO:0007669"/>
    <property type="project" value="TreeGrafter"/>
</dbReference>
<dbReference type="InterPro" id="IPR001650">
    <property type="entry name" value="Helicase_C-like"/>
</dbReference>
<evidence type="ECO:0000256" key="7">
    <source>
        <dbReference type="RuleBase" id="RU000492"/>
    </source>
</evidence>
<dbReference type="Proteomes" id="UP000789405">
    <property type="component" value="Unassembled WGS sequence"/>
</dbReference>
<dbReference type="OrthoDB" id="4310724at2759"/>
<dbReference type="PANTHER" id="PTHR47959">
    <property type="entry name" value="ATP-DEPENDENT RNA HELICASE RHLE-RELATED"/>
    <property type="match status" value="1"/>
</dbReference>
<dbReference type="SMART" id="SM00487">
    <property type="entry name" value="DEXDc"/>
    <property type="match status" value="1"/>
</dbReference>
<evidence type="ECO:0000259" key="10">
    <source>
        <dbReference type="PROSITE" id="PS51194"/>
    </source>
</evidence>
<evidence type="ECO:0000259" key="11">
    <source>
        <dbReference type="PROSITE" id="PS51195"/>
    </source>
</evidence>
<dbReference type="InterPro" id="IPR011545">
    <property type="entry name" value="DEAD/DEAH_box_helicase_dom"/>
</dbReference>
<dbReference type="PANTHER" id="PTHR47959:SF24">
    <property type="entry name" value="ATP-DEPENDENT RNA HELICASE"/>
    <property type="match status" value="1"/>
</dbReference>
<evidence type="ECO:0000256" key="6">
    <source>
        <dbReference type="PROSITE-ProRule" id="PRU00552"/>
    </source>
</evidence>
<sequence>MPKYKSQNIFTKSKKFSVNNFTETSTKRKKRKLLKADKGNPKKKRHKKEDFIDVNDLGWSEVTYPESVFLDGDDDVGGFVCLEEIDDVDVEYEETTTKGNTIRFKVDIMMQFPLPALPKVTFNKPTTKKNKNPPAKPHEPLPIEELSNYQDLDTFDEQLFLKSQQPCLNMASTSHSNENLVSGQDEDEDSNLQIGNEDIDISAWKGFNLSSTIINGLKALKFERPTPIQEKTLHSGLSGRDVIGKAETGSGKTLAFGIPILEYIIKQKKKNFEKQLVALILTPTRELAIQIKNHLQNVGKFATINIMTVVGGMAIQKQKRLLEKNPSIIVGTPGRLWELLSENDEYLNSLRNIRFLVLDEADRMLEAGHFKELNYILSKLSRNKHEQDDKIIRDGAKDFSTRQTFIYSATLDNNLKSDINRKKALDKTLNSQGTIAELMNRIEFRDSNPLYVDITPKGSIVETLQESKIDCLVKEKDLYMYYFITRYPGRTLVFVNSIDAIRRLIPIMRLLNTEVFGLHAQMQQRQRLKNLDRFKQNPNAVMVASDVAARGLDIPLVEHVIHYQLPRSGDIYIHRSGRTARARNEGISLMLCSPEESLLYRKICQELKKANGIANFPIDGGVINSMKQRIDLARQIDQEEHNHDDEWFKKVAEDLELKELLSQPLVPRGVSTKYLTSGIVRDLADRLLDGSSCNSKILGMQKSKATEDLKSKKNYKKASLKKIF</sequence>
<evidence type="ECO:0000256" key="3">
    <source>
        <dbReference type="ARBA" id="ARBA00022806"/>
    </source>
</evidence>
<dbReference type="InterPro" id="IPR000629">
    <property type="entry name" value="RNA-helicase_DEAD-box_CS"/>
</dbReference>
<dbReference type="InterPro" id="IPR050079">
    <property type="entry name" value="DEAD_box_RNA_helicase"/>
</dbReference>
<evidence type="ECO:0000256" key="1">
    <source>
        <dbReference type="ARBA" id="ARBA00022741"/>
    </source>
</evidence>
<dbReference type="InterPro" id="IPR027417">
    <property type="entry name" value="P-loop_NTPase"/>
</dbReference>
<feature type="region of interest" description="Disordered" evidence="8">
    <location>
        <begin position="21"/>
        <end position="47"/>
    </location>
</feature>
<feature type="domain" description="Helicase ATP-binding" evidence="9">
    <location>
        <begin position="233"/>
        <end position="429"/>
    </location>
</feature>
<dbReference type="EMBL" id="CAJVPY010006572">
    <property type="protein sequence ID" value="CAG8665238.1"/>
    <property type="molecule type" value="Genomic_DNA"/>
</dbReference>
<protein>
    <submittedName>
        <fullName evidence="12">17379_t:CDS:1</fullName>
    </submittedName>
</protein>
<keyword evidence="5" id="KW-0694">RNA-binding</keyword>
<dbReference type="PROSITE" id="PS00039">
    <property type="entry name" value="DEAD_ATP_HELICASE"/>
    <property type="match status" value="1"/>
</dbReference>
<dbReference type="Pfam" id="PF00270">
    <property type="entry name" value="DEAD"/>
    <property type="match status" value="1"/>
</dbReference>
<dbReference type="CDD" id="cd17946">
    <property type="entry name" value="DEADc_DDX24"/>
    <property type="match status" value="1"/>
</dbReference>
<dbReference type="GO" id="GO:0005524">
    <property type="term" value="F:ATP binding"/>
    <property type="evidence" value="ECO:0007669"/>
    <property type="project" value="UniProtKB-KW"/>
</dbReference>
<evidence type="ECO:0000259" key="9">
    <source>
        <dbReference type="PROSITE" id="PS51192"/>
    </source>
</evidence>
<feature type="domain" description="Helicase C-terminal" evidence="10">
    <location>
        <begin position="477"/>
        <end position="624"/>
    </location>
</feature>
<evidence type="ECO:0000313" key="13">
    <source>
        <dbReference type="Proteomes" id="UP000789405"/>
    </source>
</evidence>
<feature type="region of interest" description="Disordered" evidence="8">
    <location>
        <begin position="121"/>
        <end position="142"/>
    </location>
</feature>
<feature type="short sequence motif" description="Q motif" evidence="6">
    <location>
        <begin position="202"/>
        <end position="230"/>
    </location>
</feature>
<dbReference type="GO" id="GO:0016787">
    <property type="term" value="F:hydrolase activity"/>
    <property type="evidence" value="ECO:0007669"/>
    <property type="project" value="UniProtKB-KW"/>
</dbReference>
<dbReference type="GO" id="GO:0003724">
    <property type="term" value="F:RNA helicase activity"/>
    <property type="evidence" value="ECO:0007669"/>
    <property type="project" value="InterPro"/>
</dbReference>
<dbReference type="PROSITE" id="PS51195">
    <property type="entry name" value="Q_MOTIF"/>
    <property type="match status" value="1"/>
</dbReference>
<dbReference type="CDD" id="cd18787">
    <property type="entry name" value="SF2_C_DEAD"/>
    <property type="match status" value="1"/>
</dbReference>
<dbReference type="SMART" id="SM00490">
    <property type="entry name" value="HELICc"/>
    <property type="match status" value="1"/>
</dbReference>
<keyword evidence="4 7" id="KW-0067">ATP-binding</keyword>
<accession>A0A9N9EB98</accession>
<keyword evidence="3 7" id="KW-0347">Helicase</keyword>
<dbReference type="PROSITE" id="PS51194">
    <property type="entry name" value="HELICASE_CTER"/>
    <property type="match status" value="1"/>
</dbReference>
<dbReference type="SUPFAM" id="SSF52540">
    <property type="entry name" value="P-loop containing nucleoside triphosphate hydrolases"/>
    <property type="match status" value="1"/>
</dbReference>
<evidence type="ECO:0000256" key="2">
    <source>
        <dbReference type="ARBA" id="ARBA00022801"/>
    </source>
</evidence>
<feature type="domain" description="DEAD-box RNA helicase Q" evidence="11">
    <location>
        <begin position="202"/>
        <end position="230"/>
    </location>
</feature>
<reference evidence="12" key="1">
    <citation type="submission" date="2021-06" db="EMBL/GenBank/DDBJ databases">
        <authorList>
            <person name="Kallberg Y."/>
            <person name="Tangrot J."/>
            <person name="Rosling A."/>
        </authorList>
    </citation>
    <scope>NUCLEOTIDE SEQUENCE</scope>
    <source>
        <strain evidence="12">MA453B</strain>
    </source>
</reference>
<comment type="similarity">
    <text evidence="7">Belongs to the DEAD box helicase family.</text>
</comment>
<comment type="caution">
    <text evidence="12">The sequence shown here is derived from an EMBL/GenBank/DDBJ whole genome shotgun (WGS) entry which is preliminary data.</text>
</comment>
<dbReference type="GO" id="GO:0003723">
    <property type="term" value="F:RNA binding"/>
    <property type="evidence" value="ECO:0007669"/>
    <property type="project" value="UniProtKB-KW"/>
</dbReference>